<reference evidence="1" key="1">
    <citation type="journal article" date="2020" name="Appl. Environ. Microbiol.">
        <title>Medium-Chain Fatty Acid Synthesis by 'Candidatus Weimeria bifida' gen. nov., sp. nov., and 'Candidatus Pseudoramibacter fermentans' sp. nov.</title>
        <authorList>
            <person name="Scarborough M.J."/>
            <person name="Myers K.S."/>
            <person name="Donohue T.J."/>
            <person name="Noguera D.R."/>
        </authorList>
    </citation>
    <scope>NUCLEOTIDE SEQUENCE</scope>
    <source>
        <strain evidence="1">EUB1.1</strain>
    </source>
</reference>
<sequence length="361" mass="41237">MKADKKDKRKIAFPMIAHYNDAVRYFIEQGLGQTYVMQPAMTRRTMALGEKLSPDMVCTPFKTILGSMIEALEAGAEVLIMTMGYCRLGYYGELAESILREQGYDFDYVNFAEYTTGRPKDYLKAVKAICPHVRPAKAMGALRAALDMVKYIDEVECQYYMNCGFETEPGSFKAALKRFYRDMRTAKTRRDIEAGYENCLQTFERLPIDKGPNALKVGLIGEYFTVMDAFSNLDLEQALADMGVEVHRWMNVSHRNLDYPGEKNLHVRIKEYCRYEMGPTSTANIWKAKKYAEDGFDGIIHAKSAGCTPEIEIMPVIRNISEDYKIPVLFLTYDTQTATAGLMTRLEAFYDMIAMRKKVIQ</sequence>
<dbReference type="EMBL" id="VOGB01000003">
    <property type="protein sequence ID" value="MQM72151.1"/>
    <property type="molecule type" value="Genomic_DNA"/>
</dbReference>
<gene>
    <name evidence="1" type="ORF">FRC53_01710</name>
</gene>
<comment type="caution">
    <text evidence="1">The sequence shown here is derived from an EMBL/GenBank/DDBJ whole genome shotgun (WGS) entry which is preliminary data.</text>
</comment>
<evidence type="ECO:0000313" key="2">
    <source>
        <dbReference type="Proteomes" id="UP000473648"/>
    </source>
</evidence>
<organism evidence="1 2">
    <name type="scientific">Candidatus Pseudoramibacter fermentans</name>
    <dbReference type="NCBI Taxonomy" id="2594427"/>
    <lineage>
        <taxon>Bacteria</taxon>
        <taxon>Bacillati</taxon>
        <taxon>Bacillota</taxon>
        <taxon>Clostridia</taxon>
        <taxon>Eubacteriales</taxon>
        <taxon>Eubacteriaceae</taxon>
        <taxon>Pseudoramibacter</taxon>
    </lineage>
</organism>
<dbReference type="PANTHER" id="PTHR32329">
    <property type="entry name" value="BIFUNCTIONAL PROTEIN [INCLUDES 2-HYDROXYACYL-COA DEHYDRATASE (N-TER) AND ITS ACTIVATOR DOMAIN (C_TERM)-RELATED"/>
    <property type="match status" value="1"/>
</dbReference>
<dbReference type="Gene3D" id="3.40.50.11900">
    <property type="match status" value="1"/>
</dbReference>
<evidence type="ECO:0008006" key="3">
    <source>
        <dbReference type="Google" id="ProtNLM"/>
    </source>
</evidence>
<dbReference type="AlphaFoldDB" id="A0A6L5GPE3"/>
<keyword evidence="2" id="KW-1185">Reference proteome</keyword>
<evidence type="ECO:0000313" key="1">
    <source>
        <dbReference type="EMBL" id="MQM72151.1"/>
    </source>
</evidence>
<dbReference type="Proteomes" id="UP000473648">
    <property type="component" value="Unassembled WGS sequence"/>
</dbReference>
<dbReference type="PANTHER" id="PTHR32329:SF2">
    <property type="entry name" value="BIFUNCTIONAL PROTEIN [INCLUDES 2-HYDROXYACYL-COA DEHYDRATASE (N-TER) AND ITS ACTIVATOR DOMAIN (C_TERM)"/>
    <property type="match status" value="1"/>
</dbReference>
<accession>A0A6L5GPE3</accession>
<protein>
    <recommendedName>
        <fullName evidence="3">2-hydroxyacyl-CoA dehydratase</fullName>
    </recommendedName>
</protein>
<dbReference type="InterPro" id="IPR051805">
    <property type="entry name" value="Dehydratase_Activator_Redct"/>
</dbReference>
<proteinExistence type="predicted"/>
<name>A0A6L5GPE3_9FIRM</name>